<protein>
    <submittedName>
        <fullName evidence="1">Uncharacterized protein</fullName>
    </submittedName>
</protein>
<dbReference type="AlphaFoldDB" id="A0AAU8IYM0"/>
<accession>A0AAU8IYM0</accession>
<evidence type="ECO:0000313" key="1">
    <source>
        <dbReference type="EMBL" id="XCJ73333.1"/>
    </source>
</evidence>
<reference evidence="1" key="1">
    <citation type="submission" date="2024-06" db="EMBL/GenBank/DDBJ databases">
        <title>Streptomyces sp. strain HUAS MG91 genome sequences.</title>
        <authorList>
            <person name="Mo P."/>
        </authorList>
    </citation>
    <scope>NUCLEOTIDE SEQUENCE</scope>
    <source>
        <strain evidence="1">HUAS MG91</strain>
    </source>
</reference>
<dbReference type="KEGG" id="stac:ABII15_26710"/>
<dbReference type="RefSeq" id="WP_353944819.1">
    <property type="nucleotide sequence ID" value="NZ_CP159534.1"/>
</dbReference>
<sequence length="151" mass="16658">MNISVDPPDRVGPIALGMSVEQADDALRRIDGLQAEDGPREPLHGQANYASGLSIHTHFGPGSLVNAIEVFRPRADVSVLLHGFDIFGLPAQEVVERIGEFAELEEEERGCSFIAPELLVALWRPFVSTTEEDEQGYYFQSVLVARPGYYD</sequence>
<proteinExistence type="predicted"/>
<organism evidence="1">
    <name type="scientific">Streptomyces tabacisoli</name>
    <dbReference type="NCBI Taxonomy" id="3156398"/>
    <lineage>
        <taxon>Bacteria</taxon>
        <taxon>Bacillati</taxon>
        <taxon>Actinomycetota</taxon>
        <taxon>Actinomycetes</taxon>
        <taxon>Kitasatosporales</taxon>
        <taxon>Streptomycetaceae</taxon>
        <taxon>Streptomyces</taxon>
    </lineage>
</organism>
<dbReference type="EMBL" id="CP159534">
    <property type="protein sequence ID" value="XCJ73333.1"/>
    <property type="molecule type" value="Genomic_DNA"/>
</dbReference>
<gene>
    <name evidence="1" type="ORF">ABII15_26710</name>
</gene>
<name>A0AAU8IYM0_9ACTN</name>